<dbReference type="GO" id="GO:0055085">
    <property type="term" value="P:transmembrane transport"/>
    <property type="evidence" value="ECO:0007669"/>
    <property type="project" value="UniProtKB-ARBA"/>
</dbReference>
<evidence type="ECO:0000259" key="6">
    <source>
        <dbReference type="PROSITE" id="PS50893"/>
    </source>
</evidence>
<dbReference type="NCBIfam" id="TIGR01727">
    <property type="entry name" value="oligo_HPY"/>
    <property type="match status" value="1"/>
</dbReference>
<protein>
    <submittedName>
        <fullName evidence="7">Peptide/nickel transport system ATP-binding protein</fullName>
    </submittedName>
</protein>
<dbReference type="InterPro" id="IPR013563">
    <property type="entry name" value="Oligopep_ABC_C"/>
</dbReference>
<dbReference type="PANTHER" id="PTHR43776">
    <property type="entry name" value="TRANSPORT ATP-BINDING PROTEIN"/>
    <property type="match status" value="1"/>
</dbReference>
<dbReference type="AlphaFoldDB" id="A0A1H1ZT69"/>
<dbReference type="STRING" id="113562.SAMN04489716_3479"/>
<dbReference type="EMBL" id="LT629758">
    <property type="protein sequence ID" value="SDT36789.1"/>
    <property type="molecule type" value="Genomic_DNA"/>
</dbReference>
<organism evidence="7 8">
    <name type="scientific">Actinoplanes derwentensis</name>
    <dbReference type="NCBI Taxonomy" id="113562"/>
    <lineage>
        <taxon>Bacteria</taxon>
        <taxon>Bacillati</taxon>
        <taxon>Actinomycetota</taxon>
        <taxon>Actinomycetes</taxon>
        <taxon>Micromonosporales</taxon>
        <taxon>Micromonosporaceae</taxon>
        <taxon>Actinoplanes</taxon>
    </lineage>
</organism>
<dbReference type="OrthoDB" id="5357528at2"/>
<dbReference type="GO" id="GO:0005524">
    <property type="term" value="F:ATP binding"/>
    <property type="evidence" value="ECO:0007669"/>
    <property type="project" value="UniProtKB-KW"/>
</dbReference>
<dbReference type="InterPro" id="IPR027417">
    <property type="entry name" value="P-loop_NTPase"/>
</dbReference>
<name>A0A1H1ZT69_9ACTN</name>
<comment type="similarity">
    <text evidence="1">Belongs to the ABC transporter superfamily.</text>
</comment>
<proteinExistence type="inferred from homology"/>
<dbReference type="SMART" id="SM00382">
    <property type="entry name" value="AAA"/>
    <property type="match status" value="1"/>
</dbReference>
<gene>
    <name evidence="7" type="ORF">SAMN04489716_3479</name>
</gene>
<evidence type="ECO:0000256" key="1">
    <source>
        <dbReference type="ARBA" id="ARBA00005417"/>
    </source>
</evidence>
<evidence type="ECO:0000256" key="3">
    <source>
        <dbReference type="ARBA" id="ARBA00022741"/>
    </source>
</evidence>
<evidence type="ECO:0000256" key="4">
    <source>
        <dbReference type="ARBA" id="ARBA00022840"/>
    </source>
</evidence>
<dbReference type="CDD" id="cd03257">
    <property type="entry name" value="ABC_NikE_OppD_transporters"/>
    <property type="match status" value="1"/>
</dbReference>
<evidence type="ECO:0000313" key="7">
    <source>
        <dbReference type="EMBL" id="SDT36789.1"/>
    </source>
</evidence>
<dbReference type="RefSeq" id="WP_092545596.1">
    <property type="nucleotide sequence ID" value="NZ_BOMJ01000010.1"/>
</dbReference>
<dbReference type="Gene3D" id="3.40.50.300">
    <property type="entry name" value="P-loop containing nucleotide triphosphate hydrolases"/>
    <property type="match status" value="1"/>
</dbReference>
<keyword evidence="3" id="KW-0547">Nucleotide-binding</keyword>
<evidence type="ECO:0000256" key="5">
    <source>
        <dbReference type="SAM" id="MobiDB-lite"/>
    </source>
</evidence>
<feature type="domain" description="ABC transporter" evidence="6">
    <location>
        <begin position="6"/>
        <end position="251"/>
    </location>
</feature>
<keyword evidence="2" id="KW-0813">Transport</keyword>
<dbReference type="Proteomes" id="UP000198688">
    <property type="component" value="Chromosome I"/>
</dbReference>
<dbReference type="InterPro" id="IPR050319">
    <property type="entry name" value="ABC_transp_ATP-bind"/>
</dbReference>
<dbReference type="GO" id="GO:0015833">
    <property type="term" value="P:peptide transport"/>
    <property type="evidence" value="ECO:0007669"/>
    <property type="project" value="InterPro"/>
</dbReference>
<feature type="region of interest" description="Disordered" evidence="5">
    <location>
        <begin position="318"/>
        <end position="339"/>
    </location>
</feature>
<dbReference type="InterPro" id="IPR003593">
    <property type="entry name" value="AAA+_ATPase"/>
</dbReference>
<dbReference type="InterPro" id="IPR003439">
    <property type="entry name" value="ABC_transporter-like_ATP-bd"/>
</dbReference>
<sequence length="339" mass="36390">MSDPVLRLDGIEQTFRGTRGVHLRALDGVSLSIGRGETLGLVGESGSGKSTIGRTALRLYRPTAGSVHFEGHDITRMHGRELGRVLRRRSAMIFQNPSTSLNPALRLADTLDEPLRIHRAGTPAERRSRVGEALERVGLDPAMGSRYPKELSGGQRQRVGVARALMLNPALVVADEPTASLDVSVQAQVVNLLADLQAERGFSYLFISHDLALVRHLSHRIAVLYLGRIVEIGPAADVFDRPAHPYTTALASMGHPASERVVPGGEIPSPAAPPPGCAFHPRCPIARDRCGTERPVLQPTGDGREVACHFAGELTLTTAREQPAAPPPPLPLPTAKELV</sequence>
<dbReference type="PANTHER" id="PTHR43776:SF7">
    <property type="entry name" value="D,D-DIPEPTIDE TRANSPORT ATP-BINDING PROTEIN DDPF-RELATED"/>
    <property type="match status" value="1"/>
</dbReference>
<reference evidence="7 8" key="1">
    <citation type="submission" date="2016-10" db="EMBL/GenBank/DDBJ databases">
        <authorList>
            <person name="de Groot N.N."/>
        </authorList>
    </citation>
    <scope>NUCLEOTIDE SEQUENCE [LARGE SCALE GENOMIC DNA]</scope>
    <source>
        <strain evidence="7 8">DSM 43941</strain>
    </source>
</reference>
<dbReference type="Pfam" id="PF08352">
    <property type="entry name" value="oligo_HPY"/>
    <property type="match status" value="1"/>
</dbReference>
<accession>A0A1H1ZT69</accession>
<keyword evidence="4 7" id="KW-0067">ATP-binding</keyword>
<evidence type="ECO:0000256" key="2">
    <source>
        <dbReference type="ARBA" id="ARBA00022448"/>
    </source>
</evidence>
<dbReference type="PROSITE" id="PS50893">
    <property type="entry name" value="ABC_TRANSPORTER_2"/>
    <property type="match status" value="1"/>
</dbReference>
<dbReference type="Pfam" id="PF00005">
    <property type="entry name" value="ABC_tran"/>
    <property type="match status" value="1"/>
</dbReference>
<keyword evidence="8" id="KW-1185">Reference proteome</keyword>
<evidence type="ECO:0000313" key="8">
    <source>
        <dbReference type="Proteomes" id="UP000198688"/>
    </source>
</evidence>
<dbReference type="GO" id="GO:0016887">
    <property type="term" value="F:ATP hydrolysis activity"/>
    <property type="evidence" value="ECO:0007669"/>
    <property type="project" value="InterPro"/>
</dbReference>
<dbReference type="InterPro" id="IPR017871">
    <property type="entry name" value="ABC_transporter-like_CS"/>
</dbReference>
<dbReference type="SUPFAM" id="SSF52540">
    <property type="entry name" value="P-loop containing nucleoside triphosphate hydrolases"/>
    <property type="match status" value="1"/>
</dbReference>
<dbReference type="PROSITE" id="PS00211">
    <property type="entry name" value="ABC_TRANSPORTER_1"/>
    <property type="match status" value="1"/>
</dbReference>
<dbReference type="FunFam" id="3.40.50.300:FF:000016">
    <property type="entry name" value="Oligopeptide ABC transporter ATP-binding component"/>
    <property type="match status" value="1"/>
</dbReference>